<feature type="region of interest" description="Disordered" evidence="1">
    <location>
        <begin position="1"/>
        <end position="24"/>
    </location>
</feature>
<dbReference type="Proteomes" id="UP000011014">
    <property type="component" value="Unassembled WGS sequence"/>
</dbReference>
<evidence type="ECO:0000313" key="2">
    <source>
        <dbReference type="EMBL" id="CBY42436.1"/>
    </source>
</evidence>
<accession>E4Z408</accession>
<dbReference type="AlphaFoldDB" id="E4Z408"/>
<organism evidence="2">
    <name type="scientific">Oikopleura dioica</name>
    <name type="common">Tunicate</name>
    <dbReference type="NCBI Taxonomy" id="34765"/>
    <lineage>
        <taxon>Eukaryota</taxon>
        <taxon>Metazoa</taxon>
        <taxon>Chordata</taxon>
        <taxon>Tunicata</taxon>
        <taxon>Appendicularia</taxon>
        <taxon>Copelata</taxon>
        <taxon>Oikopleuridae</taxon>
        <taxon>Oikopleura</taxon>
    </lineage>
</organism>
<protein>
    <submittedName>
        <fullName evidence="2">Uncharacterized protein</fullName>
    </submittedName>
</protein>
<name>E4Z408_OIKDI</name>
<proteinExistence type="predicted"/>
<feature type="non-terminal residue" evidence="2">
    <location>
        <position position="397"/>
    </location>
</feature>
<gene>
    <name evidence="2" type="ORF">GSOID_T00026125001</name>
</gene>
<evidence type="ECO:0000256" key="1">
    <source>
        <dbReference type="SAM" id="MobiDB-lite"/>
    </source>
</evidence>
<reference evidence="2" key="1">
    <citation type="journal article" date="2010" name="Science">
        <title>Plasticity of animal genome architecture unmasked by rapid evolution of a pelagic tunicate.</title>
        <authorList>
            <person name="Denoeud F."/>
            <person name="Henriet S."/>
            <person name="Mungpakdee S."/>
            <person name="Aury J.M."/>
            <person name="Da Silva C."/>
            <person name="Brinkmann H."/>
            <person name="Mikhaleva J."/>
            <person name="Olsen L.C."/>
            <person name="Jubin C."/>
            <person name="Canestro C."/>
            <person name="Bouquet J.M."/>
            <person name="Danks G."/>
            <person name="Poulain J."/>
            <person name="Campsteijn C."/>
            <person name="Adamski M."/>
            <person name="Cross I."/>
            <person name="Yadetie F."/>
            <person name="Muffato M."/>
            <person name="Louis A."/>
            <person name="Butcher S."/>
            <person name="Tsagkogeorga G."/>
            <person name="Konrad A."/>
            <person name="Singh S."/>
            <person name="Jensen M.F."/>
            <person name="Cong E.H."/>
            <person name="Eikeseth-Otteraa H."/>
            <person name="Noel B."/>
            <person name="Anthouard V."/>
            <person name="Porcel B.M."/>
            <person name="Kachouri-Lafond R."/>
            <person name="Nishino A."/>
            <person name="Ugolini M."/>
            <person name="Chourrout P."/>
            <person name="Nishida H."/>
            <person name="Aasland R."/>
            <person name="Huzurbazar S."/>
            <person name="Westhof E."/>
            <person name="Delsuc F."/>
            <person name="Lehrach H."/>
            <person name="Reinhardt R."/>
            <person name="Weissenbach J."/>
            <person name="Roy S.W."/>
            <person name="Artiguenave F."/>
            <person name="Postlethwait J.H."/>
            <person name="Manak J.R."/>
            <person name="Thompson E.M."/>
            <person name="Jaillon O."/>
            <person name="Du Pasquier L."/>
            <person name="Boudinot P."/>
            <person name="Liberles D.A."/>
            <person name="Volff J.N."/>
            <person name="Philippe H."/>
            <person name="Lenhard B."/>
            <person name="Roest Crollius H."/>
            <person name="Wincker P."/>
            <person name="Chourrout D."/>
        </authorList>
    </citation>
    <scope>NUCLEOTIDE SEQUENCE [LARGE SCALE GENOMIC DNA]</scope>
</reference>
<sequence>MADSDSLIFPSKKRKLEEENYEEPLLEPPLQENLLPESQLSGSQTVVTDIFDLTLVEQESEKLEDRFVWKKIELQSVTSMLQKLDRSMYEVPENFSVKFDEEGKYLGKVRCIGMNEAAVDQFFNSSPYAMKEQMKSNAASMKEIFKEVGPVLFKQGFMRIEIDHKSISKETNDPEKHGYGVLEVLNSMESLVIDACLVKTTLKHEKEKVVSDADNLGKALCAKIFSMCFGSFWTPNKNGGVSGLVQSPASEPQRVTDVHILAAFLHRPSRTLKLHRMTKALRERDDDEFFKKNRVLIETKIRDWHERAIEKLRVLAENTEENSRQIFGVRPCTKEISDSDLFDDDDNFEEELREEHPLSDLDREIQIYMNLSKEKYVVWRNSHSTPKHNVESIYFRR</sequence>
<dbReference type="EMBL" id="FN657160">
    <property type="protein sequence ID" value="CBY42436.1"/>
    <property type="molecule type" value="Genomic_DNA"/>
</dbReference>